<dbReference type="SUPFAM" id="SSF51730">
    <property type="entry name" value="FAD-linked oxidoreductase"/>
    <property type="match status" value="1"/>
</dbReference>
<dbReference type="GO" id="GO:0000166">
    <property type="term" value="F:nucleotide binding"/>
    <property type="evidence" value="ECO:0007669"/>
    <property type="project" value="UniProtKB-KW"/>
</dbReference>
<evidence type="ECO:0000256" key="8">
    <source>
        <dbReference type="ARBA" id="ARBA00048779"/>
    </source>
</evidence>
<dbReference type="OrthoDB" id="9773461at2"/>
<dbReference type="Proteomes" id="UP000313231">
    <property type="component" value="Unassembled WGS sequence"/>
</dbReference>
<sequence length="314" mass="34246">MLDEALSQTLNRASRSVRARRAVESFPLTRKVVDRFVPGETTADAVAAARRLVDTGREVTIDVLGEDVLDLDGARGMRDAYLSLVAALAEAGCAAGSDVSLKLSAMGQALPGGTTIATDHAAEIAEAAQAHGCTVTLDMEDHTLVDSTLEIGAALRASYPFVGNVLQTNLRRTPGDIADLDGTGARIRLVKGAYREPESVALQRKAEVDHAYERAIDALMASDCYPMIATHDPTMLDRAVERAREAGRDTGETARWEAQMLFGVRPELEQRMVDAGHRMRVYLPFGTDWYGYFMRRLAERPANVAFFLRALAHR</sequence>
<comment type="catalytic activity">
    <reaction evidence="8">
        <text>L-proline + a quinone = (S)-1-pyrroline-5-carboxylate + a quinol + H(+)</text>
        <dbReference type="Rhea" id="RHEA:23784"/>
        <dbReference type="ChEBI" id="CHEBI:15378"/>
        <dbReference type="ChEBI" id="CHEBI:17388"/>
        <dbReference type="ChEBI" id="CHEBI:24646"/>
        <dbReference type="ChEBI" id="CHEBI:60039"/>
        <dbReference type="ChEBI" id="CHEBI:132124"/>
        <dbReference type="EC" id="1.5.5.2"/>
    </reaction>
</comment>
<gene>
    <name evidence="12" type="ORF">FHP29_00715</name>
</gene>
<keyword evidence="7" id="KW-0642">Proline metabolism</keyword>
<proteinExistence type="predicted"/>
<keyword evidence="4 10" id="KW-0547">Nucleotide-binding</keyword>
<dbReference type="InterPro" id="IPR029041">
    <property type="entry name" value="FAD-linked_oxidoreductase-like"/>
</dbReference>
<organism evidence="12 13">
    <name type="scientific">Nocardioides albidus</name>
    <dbReference type="NCBI Taxonomy" id="1517589"/>
    <lineage>
        <taxon>Bacteria</taxon>
        <taxon>Bacillati</taxon>
        <taxon>Actinomycetota</taxon>
        <taxon>Actinomycetes</taxon>
        <taxon>Propionibacteriales</taxon>
        <taxon>Nocardioidaceae</taxon>
        <taxon>Nocardioides</taxon>
    </lineage>
</organism>
<evidence type="ECO:0000313" key="12">
    <source>
        <dbReference type="EMBL" id="TNM50191.1"/>
    </source>
</evidence>
<dbReference type="InterPro" id="IPR008219">
    <property type="entry name" value="PRODH_bac_arc"/>
</dbReference>
<dbReference type="AlphaFoldDB" id="A0A5C4WPS8"/>
<feature type="domain" description="Proline dehydrogenase" evidence="11">
    <location>
        <begin position="47"/>
        <end position="306"/>
    </location>
</feature>
<evidence type="ECO:0000256" key="2">
    <source>
        <dbReference type="ARBA" id="ARBA00012695"/>
    </source>
</evidence>
<dbReference type="RefSeq" id="WP_139620961.1">
    <property type="nucleotide sequence ID" value="NZ_VDMP01000010.1"/>
</dbReference>
<feature type="binding site" evidence="9">
    <location>
        <position position="102"/>
    </location>
    <ligand>
        <name>substrate</name>
    </ligand>
</feature>
<dbReference type="PANTHER" id="PTHR13914">
    <property type="entry name" value="PROLINE OXIDASE"/>
    <property type="match status" value="1"/>
</dbReference>
<evidence type="ECO:0000256" key="6">
    <source>
        <dbReference type="ARBA" id="ARBA00023002"/>
    </source>
</evidence>
<feature type="binding site" evidence="10">
    <location>
        <position position="167"/>
    </location>
    <ligand>
        <name>FAD</name>
        <dbReference type="ChEBI" id="CHEBI:57692"/>
    </ligand>
</feature>
<dbReference type="InterPro" id="IPR015659">
    <property type="entry name" value="Proline_oxidase"/>
</dbReference>
<feature type="binding site" evidence="10">
    <location>
        <begin position="191"/>
        <end position="193"/>
    </location>
    <ligand>
        <name>FAD</name>
        <dbReference type="ChEBI" id="CHEBI:57692"/>
    </ligand>
</feature>
<evidence type="ECO:0000256" key="10">
    <source>
        <dbReference type="PIRSR" id="PIRSR000196-2"/>
    </source>
</evidence>
<name>A0A5C4WPS8_9ACTN</name>
<comment type="caution">
    <text evidence="12">The sequence shown here is derived from an EMBL/GenBank/DDBJ whole genome shotgun (WGS) entry which is preliminary data.</text>
</comment>
<dbReference type="EC" id="1.5.5.2" evidence="2"/>
<dbReference type="EMBL" id="VDMP01000010">
    <property type="protein sequence ID" value="TNM50191.1"/>
    <property type="molecule type" value="Genomic_DNA"/>
</dbReference>
<feature type="binding site" evidence="10">
    <location>
        <position position="139"/>
    </location>
    <ligand>
        <name>FAD</name>
        <dbReference type="ChEBI" id="CHEBI:57692"/>
    </ligand>
</feature>
<dbReference type="GO" id="GO:0004657">
    <property type="term" value="F:proline dehydrogenase activity"/>
    <property type="evidence" value="ECO:0007669"/>
    <property type="project" value="UniProtKB-EC"/>
</dbReference>
<dbReference type="UniPathway" id="UPA00261">
    <property type="reaction ID" value="UER00373"/>
</dbReference>
<evidence type="ECO:0000256" key="9">
    <source>
        <dbReference type="PIRSR" id="PIRSR000196-1"/>
    </source>
</evidence>
<evidence type="ECO:0000256" key="5">
    <source>
        <dbReference type="ARBA" id="ARBA00022827"/>
    </source>
</evidence>
<protein>
    <recommendedName>
        <fullName evidence="2">proline dehydrogenase</fullName>
        <ecNumber evidence="2">1.5.5.2</ecNumber>
    </recommendedName>
</protein>
<dbReference type="Gene3D" id="3.20.20.220">
    <property type="match status" value="1"/>
</dbReference>
<dbReference type="PIRSF" id="PIRSF000196">
    <property type="entry name" value="Pro_dehydrog"/>
    <property type="match status" value="1"/>
</dbReference>
<keyword evidence="5 10" id="KW-0274">FAD</keyword>
<evidence type="ECO:0000259" key="11">
    <source>
        <dbReference type="Pfam" id="PF01619"/>
    </source>
</evidence>
<keyword evidence="6" id="KW-0560">Oxidoreductase</keyword>
<dbReference type="PANTHER" id="PTHR13914:SF0">
    <property type="entry name" value="PROLINE DEHYDROGENASE 1, MITOCHONDRIAL"/>
    <property type="match status" value="1"/>
</dbReference>
<evidence type="ECO:0000256" key="1">
    <source>
        <dbReference type="ARBA" id="ARBA00004739"/>
    </source>
</evidence>
<feature type="binding site" evidence="10">
    <location>
        <position position="205"/>
    </location>
    <ligand>
        <name>FAD</name>
        <dbReference type="ChEBI" id="CHEBI:57692"/>
    </ligand>
</feature>
<accession>A0A5C4WPS8</accession>
<feature type="binding site" evidence="9">
    <location>
        <position position="295"/>
    </location>
    <ligand>
        <name>substrate</name>
    </ligand>
</feature>
<feature type="binding site" evidence="9">
    <location>
        <position position="296"/>
    </location>
    <ligand>
        <name>substrate</name>
    </ligand>
</feature>
<evidence type="ECO:0000313" key="13">
    <source>
        <dbReference type="Proteomes" id="UP000313231"/>
    </source>
</evidence>
<evidence type="ECO:0000256" key="7">
    <source>
        <dbReference type="ARBA" id="ARBA00023062"/>
    </source>
</evidence>
<evidence type="ECO:0000256" key="3">
    <source>
        <dbReference type="ARBA" id="ARBA00022630"/>
    </source>
</evidence>
<comment type="pathway">
    <text evidence="1">Amino-acid degradation; L-proline degradation into L-glutamate; L-glutamate from L-proline: step 1/2.</text>
</comment>
<evidence type="ECO:0000256" key="4">
    <source>
        <dbReference type="ARBA" id="ARBA00022741"/>
    </source>
</evidence>
<dbReference type="InterPro" id="IPR002872">
    <property type="entry name" value="Proline_DH_dom"/>
</dbReference>
<keyword evidence="13" id="KW-1185">Reference proteome</keyword>
<keyword evidence="3" id="KW-0285">Flavoprotein</keyword>
<comment type="cofactor">
    <cofactor evidence="10">
        <name>FAD</name>
        <dbReference type="ChEBI" id="CHEBI:57692"/>
    </cofactor>
    <text evidence="10">Binds 1 FAD per subunit.</text>
</comment>
<feature type="binding site" evidence="10">
    <location>
        <begin position="230"/>
        <end position="231"/>
    </location>
    <ligand>
        <name>FAD</name>
        <dbReference type="ChEBI" id="CHEBI:57692"/>
    </ligand>
</feature>
<reference evidence="12 13" key="1">
    <citation type="journal article" date="2016" name="Int. J. Syst. Evol. Microbiol.">
        <title>Nocardioides albidus sp. nov., an actinobacterium isolated from garden soil.</title>
        <authorList>
            <person name="Singh H."/>
            <person name="Du J."/>
            <person name="Trinh H."/>
            <person name="Won K."/>
            <person name="Yang J.E."/>
            <person name="Yin C."/>
            <person name="Kook M."/>
            <person name="Yi T.H."/>
        </authorList>
    </citation>
    <scope>NUCLEOTIDE SEQUENCE [LARGE SCALE GENOMIC DNA]</scope>
    <source>
        <strain evidence="12 13">CCTCC AB 2015297</strain>
    </source>
</reference>
<dbReference type="Pfam" id="PF01619">
    <property type="entry name" value="Pro_dh"/>
    <property type="match status" value="1"/>
</dbReference>
<dbReference type="GO" id="GO:0010133">
    <property type="term" value="P:L-proline catabolic process to L-glutamate"/>
    <property type="evidence" value="ECO:0007669"/>
    <property type="project" value="UniProtKB-UniPathway"/>
</dbReference>